<dbReference type="PROSITE" id="PS51782">
    <property type="entry name" value="LYSM"/>
    <property type="match status" value="1"/>
</dbReference>
<dbReference type="SMART" id="SM00257">
    <property type="entry name" value="LysM"/>
    <property type="match status" value="1"/>
</dbReference>
<organism evidence="5 6">
    <name type="scientific">Billgrantia tianxiuensis</name>
    <dbReference type="NCBI Taxonomy" id="2497861"/>
    <lineage>
        <taxon>Bacteria</taxon>
        <taxon>Pseudomonadati</taxon>
        <taxon>Pseudomonadota</taxon>
        <taxon>Gammaproteobacteria</taxon>
        <taxon>Oceanospirillales</taxon>
        <taxon>Halomonadaceae</taxon>
        <taxon>Billgrantia</taxon>
    </lineage>
</organism>
<evidence type="ECO:0000313" key="6">
    <source>
        <dbReference type="Proteomes" id="UP000464013"/>
    </source>
</evidence>
<sequence>MSEMLTPLRERCTRLSSFPYLLAAGLLAISMSAASWAQQDDEGEPEAAAADQAEQTDAEPSEEAEAVGQDAAALREELEARERELRNAQRELSALRARLPAEEGGELDLDGALRSASVTLGAIRSTRAELMRAGGRDAALEESIDELIAELEREQRLVARAQDANLYRVQRGDTLAAIAGRFYGNRQRWEEIHEANRHVLPNPDLVWPGLTLVIPR</sequence>
<accession>A0A6I6SQD1</accession>
<feature type="compositionally biased region" description="Acidic residues" evidence="2">
    <location>
        <begin position="54"/>
        <end position="65"/>
    </location>
</feature>
<dbReference type="InterPro" id="IPR036779">
    <property type="entry name" value="LysM_dom_sf"/>
</dbReference>
<dbReference type="PANTHER" id="PTHR34700:SF4">
    <property type="entry name" value="PHAGE-LIKE ELEMENT PBSX PROTEIN XKDP"/>
    <property type="match status" value="1"/>
</dbReference>
<dbReference type="Gene3D" id="3.10.350.10">
    <property type="entry name" value="LysM domain"/>
    <property type="match status" value="1"/>
</dbReference>
<feature type="chain" id="PRO_5026008656" evidence="3">
    <location>
        <begin position="38"/>
        <end position="216"/>
    </location>
</feature>
<dbReference type="RefSeq" id="WP_159551334.1">
    <property type="nucleotide sequence ID" value="NZ_CP035042.1"/>
</dbReference>
<keyword evidence="6" id="KW-1185">Reference proteome</keyword>
<dbReference type="Pfam" id="PF01476">
    <property type="entry name" value="LysM"/>
    <property type="match status" value="1"/>
</dbReference>
<feature type="region of interest" description="Disordered" evidence="2">
    <location>
        <begin position="37"/>
        <end position="70"/>
    </location>
</feature>
<dbReference type="Proteomes" id="UP000464013">
    <property type="component" value="Chromosome"/>
</dbReference>
<gene>
    <name evidence="5" type="ORF">EKK97_09245</name>
</gene>
<evidence type="ECO:0000256" key="1">
    <source>
        <dbReference type="SAM" id="Coils"/>
    </source>
</evidence>
<dbReference type="KEGG" id="htx:EKK97_09245"/>
<feature type="domain" description="LysM" evidence="4">
    <location>
        <begin position="165"/>
        <end position="214"/>
    </location>
</feature>
<protein>
    <submittedName>
        <fullName evidence="5">LysM peptidoglycan-binding domain-containing protein</fullName>
    </submittedName>
</protein>
<reference evidence="5 6" key="1">
    <citation type="submission" date="2019-01" db="EMBL/GenBank/DDBJ databases">
        <title>Complete genome of a denitifying bacterium Halomons sp. BC-M4-5.</title>
        <authorList>
            <person name="Wang L."/>
            <person name="Shao Z."/>
        </authorList>
    </citation>
    <scope>NUCLEOTIDE SEQUENCE [LARGE SCALE GENOMIC DNA]</scope>
    <source>
        <strain evidence="5 6">BC-M4-5</strain>
    </source>
</reference>
<dbReference type="InterPro" id="IPR018392">
    <property type="entry name" value="LysM"/>
</dbReference>
<dbReference type="CDD" id="cd00118">
    <property type="entry name" value="LysM"/>
    <property type="match status" value="1"/>
</dbReference>
<keyword evidence="3" id="KW-0732">Signal</keyword>
<feature type="signal peptide" evidence="3">
    <location>
        <begin position="1"/>
        <end position="37"/>
    </location>
</feature>
<dbReference type="SUPFAM" id="SSF54106">
    <property type="entry name" value="LysM domain"/>
    <property type="match status" value="1"/>
</dbReference>
<evidence type="ECO:0000259" key="4">
    <source>
        <dbReference type="PROSITE" id="PS51782"/>
    </source>
</evidence>
<name>A0A6I6SQD1_9GAMM</name>
<evidence type="ECO:0000256" key="2">
    <source>
        <dbReference type="SAM" id="MobiDB-lite"/>
    </source>
</evidence>
<dbReference type="PANTHER" id="PTHR34700">
    <property type="entry name" value="POTASSIUM BINDING PROTEIN KBP"/>
    <property type="match status" value="1"/>
</dbReference>
<dbReference type="EMBL" id="CP035042">
    <property type="protein sequence ID" value="QHC49757.1"/>
    <property type="molecule type" value="Genomic_DNA"/>
</dbReference>
<feature type="coiled-coil region" evidence="1">
    <location>
        <begin position="137"/>
        <end position="164"/>
    </location>
</feature>
<proteinExistence type="predicted"/>
<evidence type="ECO:0000256" key="3">
    <source>
        <dbReference type="SAM" id="SignalP"/>
    </source>
</evidence>
<dbReference type="AlphaFoldDB" id="A0A6I6SQD1"/>
<dbReference type="OrthoDB" id="370541at2"/>
<keyword evidence="1" id="KW-0175">Coiled coil</keyword>
<evidence type="ECO:0000313" key="5">
    <source>
        <dbReference type="EMBL" id="QHC49757.1"/>
    </source>
</evidence>
<dbReference type="InterPro" id="IPR052196">
    <property type="entry name" value="Bact_Kbp"/>
</dbReference>